<dbReference type="SUPFAM" id="SSF46946">
    <property type="entry name" value="S13-like H2TH domain"/>
    <property type="match status" value="1"/>
</dbReference>
<dbReference type="PROSITE" id="PS00646">
    <property type="entry name" value="RIBOSOMAL_S13_1"/>
    <property type="match status" value="1"/>
</dbReference>
<keyword evidence="7" id="KW-0820">tRNA-binding</keyword>
<organism evidence="10 11">
    <name type="scientific">Candidatus Fervidibacter japonicus</name>
    <dbReference type="NCBI Taxonomy" id="2035412"/>
    <lineage>
        <taxon>Bacteria</taxon>
        <taxon>Candidatus Fervidibacterota</taxon>
        <taxon>Candidatus Fervidibacter</taxon>
    </lineage>
</organism>
<dbReference type="AlphaFoldDB" id="A0A2H5XDL9"/>
<dbReference type="FunFam" id="1.10.8.50:FF:000001">
    <property type="entry name" value="30S ribosomal protein S13"/>
    <property type="match status" value="1"/>
</dbReference>
<accession>A0A2H5XDL9</accession>
<dbReference type="Gene3D" id="4.10.910.10">
    <property type="entry name" value="30s ribosomal protein s13, domain 2"/>
    <property type="match status" value="1"/>
</dbReference>
<dbReference type="InterPro" id="IPR018269">
    <property type="entry name" value="Ribosomal_uS13_CS"/>
</dbReference>
<proteinExistence type="inferred from homology"/>
<feature type="region of interest" description="Disordered" evidence="9">
    <location>
        <begin position="98"/>
        <end position="129"/>
    </location>
</feature>
<dbReference type="PANTHER" id="PTHR10871:SF1">
    <property type="entry name" value="SMALL RIBOSOMAL SUBUNIT PROTEIN US13M"/>
    <property type="match status" value="1"/>
</dbReference>
<keyword evidence="5 7" id="KW-0687">Ribonucleoprotein</keyword>
<evidence type="ECO:0000256" key="1">
    <source>
        <dbReference type="ARBA" id="ARBA00008080"/>
    </source>
</evidence>
<reference evidence="11" key="1">
    <citation type="submission" date="2017-09" db="EMBL/GenBank/DDBJ databases">
        <title>Metaegenomics of thermophilic ammonia-oxidizing enrichment culture.</title>
        <authorList>
            <person name="Kato S."/>
            <person name="Suzuki K."/>
        </authorList>
    </citation>
    <scope>NUCLEOTIDE SEQUENCE [LARGE SCALE GENOMIC DNA]</scope>
</reference>
<dbReference type="GO" id="GO:0015935">
    <property type="term" value="C:small ribosomal subunit"/>
    <property type="evidence" value="ECO:0007669"/>
    <property type="project" value="TreeGrafter"/>
</dbReference>
<feature type="compositionally biased region" description="Basic residues" evidence="9">
    <location>
        <begin position="101"/>
        <end position="129"/>
    </location>
</feature>
<comment type="similarity">
    <text evidence="1 7 8">Belongs to the universal ribosomal protein uS13 family.</text>
</comment>
<dbReference type="InterPro" id="IPR010979">
    <property type="entry name" value="Ribosomal_uS13-like_H2TH"/>
</dbReference>
<evidence type="ECO:0000256" key="7">
    <source>
        <dbReference type="HAMAP-Rule" id="MF_01315"/>
    </source>
</evidence>
<evidence type="ECO:0000256" key="5">
    <source>
        <dbReference type="ARBA" id="ARBA00023274"/>
    </source>
</evidence>
<gene>
    <name evidence="7 10" type="primary">rpsM</name>
    <name evidence="10" type="ORF">HRbin17_01794</name>
</gene>
<dbReference type="PANTHER" id="PTHR10871">
    <property type="entry name" value="30S RIBOSOMAL PROTEIN S13/40S RIBOSOMAL PROTEIN S18"/>
    <property type="match status" value="1"/>
</dbReference>
<dbReference type="NCBIfam" id="TIGR03631">
    <property type="entry name" value="uS13_bact"/>
    <property type="match status" value="1"/>
</dbReference>
<name>A0A2H5XDL9_9BACT</name>
<dbReference type="GO" id="GO:0006412">
    <property type="term" value="P:translation"/>
    <property type="evidence" value="ECO:0007669"/>
    <property type="project" value="UniProtKB-UniRule"/>
</dbReference>
<dbReference type="FunFam" id="4.10.910.10:FF:000001">
    <property type="entry name" value="30S ribosomal protein S13"/>
    <property type="match status" value="1"/>
</dbReference>
<sequence length="129" mass="14663">MARIAGVEIPDNKRLFVGLTYIYGVGRTLAVKACQAVGIDPTRKLSELSDEELARLRDYIERNYKVEGDLRREVAENIKRLIDIRCYRGLRHLAGLPVRGQRTRSNARTRKGPRKTVGTKKGKRSKKKG</sequence>
<dbReference type="Pfam" id="PF00416">
    <property type="entry name" value="Ribosomal_S13"/>
    <property type="match status" value="1"/>
</dbReference>
<dbReference type="InterPro" id="IPR001892">
    <property type="entry name" value="Ribosomal_uS13"/>
</dbReference>
<evidence type="ECO:0000313" key="10">
    <source>
        <dbReference type="EMBL" id="GBC99272.1"/>
    </source>
</evidence>
<dbReference type="Proteomes" id="UP000236173">
    <property type="component" value="Unassembled WGS sequence"/>
</dbReference>
<dbReference type="InterPro" id="IPR027437">
    <property type="entry name" value="Rbsml_uS13_C"/>
</dbReference>
<keyword evidence="2 7" id="KW-0699">rRNA-binding</keyword>
<comment type="function">
    <text evidence="7">Located at the top of the head of the 30S subunit, it contacts several helices of the 16S rRNA. In the 70S ribosome it contacts the 23S rRNA (bridge B1a) and protein L5 of the 50S subunit (bridge B1b), connecting the 2 subunits; these bridges are implicated in subunit movement. Contacts the tRNAs in the A and P-sites.</text>
</comment>
<keyword evidence="4 7" id="KW-0689">Ribosomal protein</keyword>
<dbReference type="GO" id="GO:0005829">
    <property type="term" value="C:cytosol"/>
    <property type="evidence" value="ECO:0007669"/>
    <property type="project" value="TreeGrafter"/>
</dbReference>
<dbReference type="PROSITE" id="PS50159">
    <property type="entry name" value="RIBOSOMAL_S13_2"/>
    <property type="match status" value="1"/>
</dbReference>
<dbReference type="GO" id="GO:0019843">
    <property type="term" value="F:rRNA binding"/>
    <property type="evidence" value="ECO:0007669"/>
    <property type="project" value="UniProtKB-UniRule"/>
</dbReference>
<protein>
    <recommendedName>
        <fullName evidence="6 7">Small ribosomal subunit protein uS13</fullName>
    </recommendedName>
</protein>
<evidence type="ECO:0000256" key="6">
    <source>
        <dbReference type="ARBA" id="ARBA00035166"/>
    </source>
</evidence>
<evidence type="ECO:0000256" key="2">
    <source>
        <dbReference type="ARBA" id="ARBA00022730"/>
    </source>
</evidence>
<dbReference type="Gene3D" id="1.10.8.50">
    <property type="match status" value="1"/>
</dbReference>
<keyword evidence="3 7" id="KW-0694">RNA-binding</keyword>
<dbReference type="EMBL" id="BEHT01000023">
    <property type="protein sequence ID" value="GBC99272.1"/>
    <property type="molecule type" value="Genomic_DNA"/>
</dbReference>
<evidence type="ECO:0000313" key="11">
    <source>
        <dbReference type="Proteomes" id="UP000236173"/>
    </source>
</evidence>
<evidence type="ECO:0000256" key="3">
    <source>
        <dbReference type="ARBA" id="ARBA00022884"/>
    </source>
</evidence>
<dbReference type="InterPro" id="IPR019980">
    <property type="entry name" value="Ribosomal_uS13_bac-type"/>
</dbReference>
<dbReference type="GO" id="GO:0003735">
    <property type="term" value="F:structural constituent of ribosome"/>
    <property type="evidence" value="ECO:0007669"/>
    <property type="project" value="InterPro"/>
</dbReference>
<dbReference type="GO" id="GO:0000049">
    <property type="term" value="F:tRNA binding"/>
    <property type="evidence" value="ECO:0007669"/>
    <property type="project" value="UniProtKB-UniRule"/>
</dbReference>
<evidence type="ECO:0000256" key="4">
    <source>
        <dbReference type="ARBA" id="ARBA00022980"/>
    </source>
</evidence>
<dbReference type="HAMAP" id="MF_01315">
    <property type="entry name" value="Ribosomal_uS13"/>
    <property type="match status" value="1"/>
</dbReference>
<evidence type="ECO:0000256" key="8">
    <source>
        <dbReference type="RuleBase" id="RU003830"/>
    </source>
</evidence>
<dbReference type="PIRSF" id="PIRSF002134">
    <property type="entry name" value="Ribosomal_S13"/>
    <property type="match status" value="1"/>
</dbReference>
<evidence type="ECO:0000256" key="9">
    <source>
        <dbReference type="SAM" id="MobiDB-lite"/>
    </source>
</evidence>
<comment type="caution">
    <text evidence="10">The sequence shown here is derived from an EMBL/GenBank/DDBJ whole genome shotgun (WGS) entry which is preliminary data.</text>
</comment>
<comment type="subunit">
    <text evidence="7">Part of the 30S ribosomal subunit. Forms a loose heterodimer with protein S19. Forms two bridges to the 50S subunit in the 70S ribosome.</text>
</comment>